<dbReference type="CDD" id="cd00130">
    <property type="entry name" value="PAS"/>
    <property type="match status" value="3"/>
</dbReference>
<keyword evidence="1 2" id="KW-0807">Transducer</keyword>
<dbReference type="PANTHER" id="PTHR44757:SF2">
    <property type="entry name" value="BIOFILM ARCHITECTURE MAINTENANCE PROTEIN MBAA"/>
    <property type="match status" value="1"/>
</dbReference>
<feature type="domain" description="Methyl-accepting transducer" evidence="3">
    <location>
        <begin position="485"/>
        <end position="581"/>
    </location>
</feature>
<organism evidence="6 7">
    <name type="scientific">Nitrincola nitratireducens</name>
    <dbReference type="NCBI Taxonomy" id="1229521"/>
    <lineage>
        <taxon>Bacteria</taxon>
        <taxon>Pseudomonadati</taxon>
        <taxon>Pseudomonadota</taxon>
        <taxon>Gammaproteobacteria</taxon>
        <taxon>Oceanospirillales</taxon>
        <taxon>Oceanospirillaceae</taxon>
        <taxon>Nitrincola</taxon>
    </lineage>
</organism>
<dbReference type="SUPFAM" id="SSF58104">
    <property type="entry name" value="Methyl-accepting chemotaxis protein (MCP) signaling domain"/>
    <property type="match status" value="1"/>
</dbReference>
<protein>
    <submittedName>
        <fullName evidence="6">Oxygen sensor protein DosP</fullName>
        <ecNumber evidence="6">3.1.4.52</ecNumber>
    </submittedName>
</protein>
<dbReference type="Gene3D" id="1.10.287.950">
    <property type="entry name" value="Methyl-accepting chemotaxis protein"/>
    <property type="match status" value="1"/>
</dbReference>
<dbReference type="SMART" id="SM00283">
    <property type="entry name" value="MA"/>
    <property type="match status" value="1"/>
</dbReference>
<dbReference type="EMBL" id="AONB01000003">
    <property type="protein sequence ID" value="EXJ12024.1"/>
    <property type="molecule type" value="Genomic_DNA"/>
</dbReference>
<dbReference type="NCBIfam" id="TIGR00229">
    <property type="entry name" value="sensory_box"/>
    <property type="match status" value="3"/>
</dbReference>
<dbReference type="InterPro" id="IPR000014">
    <property type="entry name" value="PAS"/>
</dbReference>
<feature type="domain" description="PAC" evidence="5">
    <location>
        <begin position="323"/>
        <end position="377"/>
    </location>
</feature>
<evidence type="ECO:0000259" key="5">
    <source>
        <dbReference type="PROSITE" id="PS50113"/>
    </source>
</evidence>
<feature type="domain" description="PAS" evidence="4">
    <location>
        <begin position="127"/>
        <end position="181"/>
    </location>
</feature>
<dbReference type="PRINTS" id="PR00260">
    <property type="entry name" value="CHEMTRNSDUCR"/>
</dbReference>
<dbReference type="InterPro" id="IPR004090">
    <property type="entry name" value="Chemotax_Me-accpt_rcpt"/>
</dbReference>
<dbReference type="SUPFAM" id="SSF55785">
    <property type="entry name" value="PYP-like sensor domain (PAS domain)"/>
    <property type="match status" value="3"/>
</dbReference>
<dbReference type="GO" id="GO:0004888">
    <property type="term" value="F:transmembrane signaling receptor activity"/>
    <property type="evidence" value="ECO:0007669"/>
    <property type="project" value="InterPro"/>
</dbReference>
<keyword evidence="7" id="KW-1185">Reference proteome</keyword>
<gene>
    <name evidence="6" type="primary">dosP_1</name>
    <name evidence="6" type="ORF">D791_00906</name>
</gene>
<dbReference type="PANTHER" id="PTHR44757">
    <property type="entry name" value="DIGUANYLATE CYCLASE DGCP"/>
    <property type="match status" value="1"/>
</dbReference>
<reference evidence="6 7" key="2">
    <citation type="journal article" date="2015" name="Syst. Appl. Microbiol.">
        <title>Nitrincola nitratireducens sp. nov. isolated from a haloalkaline crater lake.</title>
        <authorList>
            <person name="Singh A."/>
            <person name="Vaidya B."/>
            <person name="Tanuku N.R."/>
            <person name="Pinnaka A.K."/>
        </authorList>
    </citation>
    <scope>NUCLEOTIDE SEQUENCE [LARGE SCALE GENOMIC DNA]</scope>
    <source>
        <strain evidence="6 7">AK23</strain>
    </source>
</reference>
<dbReference type="GO" id="GO:0006935">
    <property type="term" value="P:chemotaxis"/>
    <property type="evidence" value="ECO:0007669"/>
    <property type="project" value="InterPro"/>
</dbReference>
<feature type="domain" description="PAS" evidence="4">
    <location>
        <begin position="6"/>
        <end position="60"/>
    </location>
</feature>
<feature type="domain" description="PAS" evidence="4">
    <location>
        <begin position="251"/>
        <end position="296"/>
    </location>
</feature>
<dbReference type="PROSITE" id="PS50113">
    <property type="entry name" value="PAC"/>
    <property type="match status" value="3"/>
</dbReference>
<dbReference type="GO" id="GO:0016020">
    <property type="term" value="C:membrane"/>
    <property type="evidence" value="ECO:0007669"/>
    <property type="project" value="InterPro"/>
</dbReference>
<dbReference type="InterPro" id="IPR052155">
    <property type="entry name" value="Biofilm_reg_signaling"/>
</dbReference>
<dbReference type="InterPro" id="IPR000700">
    <property type="entry name" value="PAS-assoc_C"/>
</dbReference>
<evidence type="ECO:0000256" key="2">
    <source>
        <dbReference type="PROSITE-ProRule" id="PRU00284"/>
    </source>
</evidence>
<dbReference type="PROSITE" id="PS50112">
    <property type="entry name" value="PAS"/>
    <property type="match status" value="3"/>
</dbReference>
<dbReference type="PROSITE" id="PS50111">
    <property type="entry name" value="CHEMOTAXIS_TRANSDUC_2"/>
    <property type="match status" value="1"/>
</dbReference>
<name>W9UY67_9GAMM</name>
<dbReference type="PATRIC" id="fig|1229521.3.peg.919"/>
<evidence type="ECO:0000256" key="1">
    <source>
        <dbReference type="ARBA" id="ARBA00023224"/>
    </source>
</evidence>
<dbReference type="EC" id="3.1.4.52" evidence="6"/>
<dbReference type="Pfam" id="PF13426">
    <property type="entry name" value="PAS_9"/>
    <property type="match status" value="3"/>
</dbReference>
<dbReference type="InterPro" id="IPR004089">
    <property type="entry name" value="MCPsignal_dom"/>
</dbReference>
<dbReference type="RefSeq" id="WP_036508243.1">
    <property type="nucleotide sequence ID" value="NZ_AONB01000003.1"/>
</dbReference>
<dbReference type="OrthoDB" id="7991996at2"/>
<dbReference type="InterPro" id="IPR001610">
    <property type="entry name" value="PAC"/>
</dbReference>
<dbReference type="Pfam" id="PF00015">
    <property type="entry name" value="MCPsignal"/>
    <property type="match status" value="1"/>
</dbReference>
<dbReference type="SMART" id="SM00086">
    <property type="entry name" value="PAC"/>
    <property type="match status" value="3"/>
</dbReference>
<dbReference type="GO" id="GO:0007165">
    <property type="term" value="P:signal transduction"/>
    <property type="evidence" value="ECO:0007669"/>
    <property type="project" value="UniProtKB-KW"/>
</dbReference>
<evidence type="ECO:0000259" key="3">
    <source>
        <dbReference type="PROSITE" id="PS50111"/>
    </source>
</evidence>
<evidence type="ECO:0000313" key="7">
    <source>
        <dbReference type="Proteomes" id="UP000019464"/>
    </source>
</evidence>
<dbReference type="GO" id="GO:0071111">
    <property type="term" value="F:cyclic-guanylate-specific phosphodiesterase activity"/>
    <property type="evidence" value="ECO:0007669"/>
    <property type="project" value="UniProtKB-EC"/>
</dbReference>
<accession>W9UY67</accession>
<dbReference type="InterPro" id="IPR035965">
    <property type="entry name" value="PAS-like_dom_sf"/>
</dbReference>
<dbReference type="Gene3D" id="3.30.450.20">
    <property type="entry name" value="PAS domain"/>
    <property type="match status" value="3"/>
</dbReference>
<feature type="domain" description="PAC" evidence="5">
    <location>
        <begin position="83"/>
        <end position="133"/>
    </location>
</feature>
<reference evidence="7" key="1">
    <citation type="submission" date="2012-11" db="EMBL/GenBank/DDBJ databases">
        <authorList>
            <person name="Singh A."/>
            <person name="Pinnaka A.K."/>
            <person name="Vaidya B."/>
        </authorList>
    </citation>
    <scope>NUCLEOTIDE SEQUENCE [LARGE SCALE GENOMIC DNA]</scope>
    <source>
        <strain evidence="7">AK23</strain>
    </source>
</reference>
<comment type="caution">
    <text evidence="6">The sequence shown here is derived from an EMBL/GenBank/DDBJ whole genome shotgun (WGS) entry which is preliminary data.</text>
</comment>
<proteinExistence type="predicted"/>
<evidence type="ECO:0000259" key="4">
    <source>
        <dbReference type="PROSITE" id="PS50112"/>
    </source>
</evidence>
<dbReference type="STRING" id="1229521.D791_00906"/>
<keyword evidence="6" id="KW-0378">Hydrolase</keyword>
<sequence length="581" mass="65164">MFFQFNASESLQALNQAIIAIVTINEKNNITFFNPAAEELWGYKASEVKGKNVAMLLPSELHKNHDGYVNAHRTTGQNKIVGSSREVQLQHKDGHKIWVQLSLSKVNVKGKKYYTAFIRDITKERESREMINQTLEQALDAVVCIDDKNNITFYNTAAANLWGYSRDEVIGQNVKMLVPREIQSKHDGFVNANRDTGQDKIVGTSREIKIERKDGELLWGQLSLSKVRLDDKTVYTAFVKDVTEEVNKRQEREMLSLVANETDNAVIITTPNGLIQYVNRGFERLTGYPSKDVIGKKPGSFLQGPGTDIRTVERIRHHLHSLEPFYDEILNYSKLGDPYWVSLSINPVFSESGQLKNFISVQANITDVKQMALDFTRKLEAIGEALVLMEFDVNGRFLSANKLLDEKIKGFFTHDECIDYVLKSLSDNARKELDEKSFTSIQISLEKGNKLLSLDARLCILRDFKKKATQYVFFGVDVTGRKMAVIQTRDAMEGVLSVSQTISNIVGTINGISEQTNLLALNAAIEAARAGDVGRGFAVVADEVRSLAANSKDASSEIDKLVKDTVSKINELAEHLSNIDR</sequence>
<dbReference type="AlphaFoldDB" id="W9UY67"/>
<dbReference type="SMART" id="SM00091">
    <property type="entry name" value="PAS"/>
    <property type="match status" value="3"/>
</dbReference>
<dbReference type="Proteomes" id="UP000019464">
    <property type="component" value="Unassembled WGS sequence"/>
</dbReference>
<feature type="domain" description="PAC" evidence="5">
    <location>
        <begin position="204"/>
        <end position="254"/>
    </location>
</feature>
<evidence type="ECO:0000313" key="6">
    <source>
        <dbReference type="EMBL" id="EXJ12024.1"/>
    </source>
</evidence>